<keyword evidence="1" id="KW-0812">Transmembrane</keyword>
<gene>
    <name evidence="2" type="ORF">SAMN05216230_102490</name>
</gene>
<proteinExistence type="predicted"/>
<sequence>MIYVLDLVLALLLAVLFKKMAGLLKIKLGWNTEGVLGLISVPVIYLLIYYFVHPSLSKFF</sequence>
<accession>A0A1H9FC38</accession>
<dbReference type="EMBL" id="FOEQ01000002">
    <property type="protein sequence ID" value="SEQ34993.1"/>
    <property type="molecule type" value="Genomic_DNA"/>
</dbReference>
<name>A0A1H9FC38_9PSED</name>
<dbReference type="Proteomes" id="UP000199221">
    <property type="component" value="Unassembled WGS sequence"/>
</dbReference>
<reference evidence="2 3" key="1">
    <citation type="submission" date="2016-10" db="EMBL/GenBank/DDBJ databases">
        <authorList>
            <person name="de Groot N.N."/>
        </authorList>
    </citation>
    <scope>NUCLEOTIDE SEQUENCE [LARGE SCALE GENOMIC DNA]</scope>
    <source>
        <strain evidence="2 3">LMG 27941</strain>
    </source>
</reference>
<keyword evidence="1" id="KW-1133">Transmembrane helix</keyword>
<evidence type="ECO:0000313" key="2">
    <source>
        <dbReference type="EMBL" id="SEQ34993.1"/>
    </source>
</evidence>
<organism evidence="2 3">
    <name type="scientific">Pseudomonas soli</name>
    <dbReference type="NCBI Taxonomy" id="1306993"/>
    <lineage>
        <taxon>Bacteria</taxon>
        <taxon>Pseudomonadati</taxon>
        <taxon>Pseudomonadota</taxon>
        <taxon>Gammaproteobacteria</taxon>
        <taxon>Pseudomonadales</taxon>
        <taxon>Pseudomonadaceae</taxon>
        <taxon>Pseudomonas</taxon>
    </lineage>
</organism>
<evidence type="ECO:0000313" key="3">
    <source>
        <dbReference type="Proteomes" id="UP000199221"/>
    </source>
</evidence>
<protein>
    <submittedName>
        <fullName evidence="2">Uncharacterized protein</fullName>
    </submittedName>
</protein>
<evidence type="ECO:0000256" key="1">
    <source>
        <dbReference type="SAM" id="Phobius"/>
    </source>
</evidence>
<feature type="transmembrane region" description="Helical" evidence="1">
    <location>
        <begin position="35"/>
        <end position="52"/>
    </location>
</feature>
<dbReference type="AlphaFoldDB" id="A0A1H9FC38"/>
<keyword evidence="1" id="KW-0472">Membrane</keyword>